<sequence length="341" mass="35120">MTNMQSLPVSEAGSKLAGKTVSIEDVEAAAERIRSEALVTPLLRHPLLDEVTGATVVVKPENLQRSGSFKFRGAFNRLSLIPPADRPRGVVACSSGNHAQGVAASAQLLGMPATIVMPSDAPRIKLERTRGYGATVITYDRETEDRDAIAGDLCSKSGATFVHPYNDVGVIAGQGTVGLEMAAQAAALGLHLDDVLACTGGGGLSSGIALALEAKSPGTVFHTAEPELFDDYKRSLDAGERLSNAVKTGSVCDALLSDSPGDIGFSILSRVAGEGVTVTDEEALAAVAFAFTELKLVVEPGGAVALAALLAGKLPFKGKTVGIVLTGGNIDPQMLKTALSR</sequence>
<evidence type="ECO:0000256" key="3">
    <source>
        <dbReference type="ARBA" id="ARBA00001936"/>
    </source>
</evidence>
<dbReference type="GO" id="GO:0003941">
    <property type="term" value="F:L-serine ammonia-lyase activity"/>
    <property type="evidence" value="ECO:0007669"/>
    <property type="project" value="TreeGrafter"/>
</dbReference>
<dbReference type="PANTHER" id="PTHR43050">
    <property type="entry name" value="SERINE / THREONINE RACEMASE FAMILY MEMBER"/>
    <property type="match status" value="1"/>
</dbReference>
<dbReference type="EC" id="4.3.1.19" evidence="10"/>
<accession>A0A0M6Y0J3</accession>
<evidence type="ECO:0000256" key="6">
    <source>
        <dbReference type="ARBA" id="ARBA00022842"/>
    </source>
</evidence>
<keyword evidence="11" id="KW-1185">Reference proteome</keyword>
<evidence type="ECO:0000256" key="8">
    <source>
        <dbReference type="ARBA" id="ARBA00023239"/>
    </source>
</evidence>
<evidence type="ECO:0000313" key="10">
    <source>
        <dbReference type="EMBL" id="CTQ43208.1"/>
    </source>
</evidence>
<dbReference type="GO" id="GO:0018114">
    <property type="term" value="F:threonine racemase activity"/>
    <property type="evidence" value="ECO:0007669"/>
    <property type="project" value="TreeGrafter"/>
</dbReference>
<dbReference type="Gene3D" id="3.40.50.1100">
    <property type="match status" value="2"/>
</dbReference>
<dbReference type="GO" id="GO:0070179">
    <property type="term" value="P:D-serine biosynthetic process"/>
    <property type="evidence" value="ECO:0007669"/>
    <property type="project" value="TreeGrafter"/>
</dbReference>
<dbReference type="AlphaFoldDB" id="A0A0M6Y0J3"/>
<comment type="cofactor">
    <cofactor evidence="4">
        <name>Mg(2+)</name>
        <dbReference type="ChEBI" id="CHEBI:18420"/>
    </cofactor>
</comment>
<evidence type="ECO:0000313" key="11">
    <source>
        <dbReference type="Proteomes" id="UP000048926"/>
    </source>
</evidence>
<dbReference type="GO" id="GO:0030378">
    <property type="term" value="F:serine racemase activity"/>
    <property type="evidence" value="ECO:0007669"/>
    <property type="project" value="TreeGrafter"/>
</dbReference>
<dbReference type="GO" id="GO:0000287">
    <property type="term" value="F:magnesium ion binding"/>
    <property type="evidence" value="ECO:0007669"/>
    <property type="project" value="TreeGrafter"/>
</dbReference>
<protein>
    <submittedName>
        <fullName evidence="10">L-threonine dehydratase catabolic TdcB</fullName>
        <ecNumber evidence="10">4.3.1.19</ecNumber>
    </submittedName>
</protein>
<evidence type="ECO:0000259" key="9">
    <source>
        <dbReference type="Pfam" id="PF00291"/>
    </source>
</evidence>
<keyword evidence="6" id="KW-0460">Magnesium</keyword>
<dbReference type="Proteomes" id="UP000048926">
    <property type="component" value="Unassembled WGS sequence"/>
</dbReference>
<feature type="domain" description="Tryptophan synthase beta chain-like PALP" evidence="9">
    <location>
        <begin position="39"/>
        <end position="327"/>
    </location>
</feature>
<dbReference type="FunFam" id="3.40.50.1100:FF:000005">
    <property type="entry name" value="Threonine dehydratase catabolic"/>
    <property type="match status" value="1"/>
</dbReference>
<dbReference type="GO" id="GO:0030170">
    <property type="term" value="F:pyridoxal phosphate binding"/>
    <property type="evidence" value="ECO:0007669"/>
    <property type="project" value="InterPro"/>
</dbReference>
<reference evidence="11" key="1">
    <citation type="submission" date="2015-07" db="EMBL/GenBank/DDBJ databases">
        <authorList>
            <person name="Rodrigo-Torres Lidia"/>
            <person name="Arahal R.David."/>
        </authorList>
    </citation>
    <scope>NUCLEOTIDE SEQUENCE [LARGE SCALE GENOMIC DNA]</scope>
    <source>
        <strain evidence="11">CECT 4801</strain>
    </source>
</reference>
<dbReference type="InterPro" id="IPR000634">
    <property type="entry name" value="Ser/Thr_deHydtase_PyrdxlP-BS"/>
</dbReference>
<comment type="cofactor">
    <cofactor evidence="3">
        <name>Mn(2+)</name>
        <dbReference type="ChEBI" id="CHEBI:29035"/>
    </cofactor>
</comment>
<dbReference type="EMBL" id="CXST01000001">
    <property type="protein sequence ID" value="CTQ43208.1"/>
    <property type="molecule type" value="Genomic_DNA"/>
</dbReference>
<comment type="cofactor">
    <cofactor evidence="1">
        <name>Ca(2+)</name>
        <dbReference type="ChEBI" id="CHEBI:29108"/>
    </cofactor>
</comment>
<evidence type="ECO:0000256" key="7">
    <source>
        <dbReference type="ARBA" id="ARBA00022898"/>
    </source>
</evidence>
<comment type="cofactor">
    <cofactor evidence="2">
        <name>pyridoxal 5'-phosphate</name>
        <dbReference type="ChEBI" id="CHEBI:597326"/>
    </cofactor>
</comment>
<dbReference type="OrthoDB" id="9811476at2"/>
<dbReference type="Pfam" id="PF00291">
    <property type="entry name" value="PALP"/>
    <property type="match status" value="1"/>
</dbReference>
<evidence type="ECO:0000256" key="1">
    <source>
        <dbReference type="ARBA" id="ARBA00001913"/>
    </source>
</evidence>
<dbReference type="InterPro" id="IPR036052">
    <property type="entry name" value="TrpB-like_PALP_sf"/>
</dbReference>
<dbReference type="STRING" id="187304.B0E33_21985"/>
<dbReference type="PROSITE" id="PS00165">
    <property type="entry name" value="DEHYDRATASE_SER_THR"/>
    <property type="match status" value="1"/>
</dbReference>
<keyword evidence="8 10" id="KW-0456">Lyase</keyword>
<dbReference type="RefSeq" id="WP_023000650.1">
    <property type="nucleotide sequence ID" value="NZ_CP045617.1"/>
</dbReference>
<dbReference type="SUPFAM" id="SSF53686">
    <property type="entry name" value="Tryptophan synthase beta subunit-like PLP-dependent enzymes"/>
    <property type="match status" value="1"/>
</dbReference>
<dbReference type="InterPro" id="IPR001926">
    <property type="entry name" value="TrpB-like_PALP"/>
</dbReference>
<keyword evidence="7" id="KW-0663">Pyridoxal phosphate</keyword>
<dbReference type="PANTHER" id="PTHR43050:SF1">
    <property type="entry name" value="SERINE RACEMASE"/>
    <property type="match status" value="1"/>
</dbReference>
<proteinExistence type="inferred from homology"/>
<evidence type="ECO:0000256" key="5">
    <source>
        <dbReference type="ARBA" id="ARBA00010869"/>
    </source>
</evidence>
<comment type="similarity">
    <text evidence="5">Belongs to the serine/threonine dehydratase family.</text>
</comment>
<name>A0A0M6Y0J3_9HYPH</name>
<evidence type="ECO:0000256" key="4">
    <source>
        <dbReference type="ARBA" id="ARBA00001946"/>
    </source>
</evidence>
<gene>
    <name evidence="10" type="primary">tdcB_3</name>
    <name evidence="10" type="ORF">LAL4801_01644</name>
</gene>
<dbReference type="CDD" id="cd01562">
    <property type="entry name" value="Thr-dehyd"/>
    <property type="match status" value="1"/>
</dbReference>
<dbReference type="GO" id="GO:0005524">
    <property type="term" value="F:ATP binding"/>
    <property type="evidence" value="ECO:0007669"/>
    <property type="project" value="TreeGrafter"/>
</dbReference>
<evidence type="ECO:0000256" key="2">
    <source>
        <dbReference type="ARBA" id="ARBA00001933"/>
    </source>
</evidence>
<dbReference type="GO" id="GO:0004794">
    <property type="term" value="F:threonine deaminase activity"/>
    <property type="evidence" value="ECO:0007669"/>
    <property type="project" value="UniProtKB-EC"/>
</dbReference>
<organism evidence="10 11">
    <name type="scientific">Roseibium aggregatum</name>
    <dbReference type="NCBI Taxonomy" id="187304"/>
    <lineage>
        <taxon>Bacteria</taxon>
        <taxon>Pseudomonadati</taxon>
        <taxon>Pseudomonadota</taxon>
        <taxon>Alphaproteobacteria</taxon>
        <taxon>Hyphomicrobiales</taxon>
        <taxon>Stappiaceae</taxon>
        <taxon>Roseibium</taxon>
    </lineage>
</organism>